<evidence type="ECO:0000256" key="4">
    <source>
        <dbReference type="ARBA" id="ARBA00023136"/>
    </source>
</evidence>
<feature type="transmembrane region" description="Helical" evidence="5">
    <location>
        <begin position="79"/>
        <end position="98"/>
    </location>
</feature>
<name>A0ABS5EF74_9PROT</name>
<proteinExistence type="inferred from homology"/>
<feature type="transmembrane region" description="Helical" evidence="5">
    <location>
        <begin position="248"/>
        <end position="268"/>
    </location>
</feature>
<sequence length="561" mass="59715">MMSDAALSRPRLSLDQALMRGGLWLAAGFLAIFLVLPLGALLMRAFETPQGGFAGLANLAAYVTTPALLVAAWNSVWTAALTALIVVPLAFAFAYALTRSCMPTKPLFRAVMMLPLLAPSLLPALALIYLFGNQGMLRGLLMGNSIYGPIGIVVAQVFHCFPSAALILSVALSTADARLYEAAAALKASRARIFRTVTLPGARYGLVSAFVVVFTLVVTDFGIPKVIGGQFPVLATDVYKQVVGLQNFNMGAVVGLVLLLPAVIAYALDRWATRQRAATLSGRAVPLRPAPRRARDLPLLALCLVVAALLVGIVGVAVWGSLIRFWPYNLSLTLDNYDFTRFDAAGWSTVWLSVRMAALVAMIGSVIVFTIAYVLERGRQDGALPGMVRFAASVPLAVPGLVLGLAYVMFFNHPANPLGFLYGTLAILVLNSLVHFYTVCHLTAVTAIRQLDPEFEAVGASMRVPVWVTFWRVTVPICLPAILEIAVYLFVSAMTTVSAVIFLYGPDTKPASIAVVHMDEAGQASAAAAMAVVILGVTTAAKLGQLAVGAVVGRVTQAWRR</sequence>
<dbReference type="Proteomes" id="UP000698752">
    <property type="component" value="Unassembled WGS sequence"/>
</dbReference>
<dbReference type="InterPro" id="IPR035906">
    <property type="entry name" value="MetI-like_sf"/>
</dbReference>
<comment type="similarity">
    <text evidence="5">Belongs to the binding-protein-dependent transport system permease family.</text>
</comment>
<feature type="transmembrane region" description="Helical" evidence="5">
    <location>
        <begin position="110"/>
        <end position="131"/>
    </location>
</feature>
<dbReference type="CDD" id="cd06261">
    <property type="entry name" value="TM_PBP2"/>
    <property type="match status" value="2"/>
</dbReference>
<dbReference type="RefSeq" id="WP_211867703.1">
    <property type="nucleotide sequence ID" value="NZ_JAAEDI010000007.1"/>
</dbReference>
<feature type="transmembrane region" description="Helical" evidence="5">
    <location>
        <begin position="356"/>
        <end position="375"/>
    </location>
</feature>
<evidence type="ECO:0000256" key="1">
    <source>
        <dbReference type="ARBA" id="ARBA00004651"/>
    </source>
</evidence>
<dbReference type="InterPro" id="IPR017664">
    <property type="entry name" value="AminoethylPonate_ABC_perm-1"/>
</dbReference>
<feature type="transmembrane region" description="Helical" evidence="5">
    <location>
        <begin position="146"/>
        <end position="172"/>
    </location>
</feature>
<evidence type="ECO:0000313" key="8">
    <source>
        <dbReference type="Proteomes" id="UP000698752"/>
    </source>
</evidence>
<keyword evidence="2 5" id="KW-0812">Transmembrane</keyword>
<dbReference type="SUPFAM" id="SSF161098">
    <property type="entry name" value="MetI-like"/>
    <property type="match status" value="2"/>
</dbReference>
<feature type="transmembrane region" description="Helical" evidence="5">
    <location>
        <begin position="524"/>
        <end position="552"/>
    </location>
</feature>
<dbReference type="PROSITE" id="PS50928">
    <property type="entry name" value="ABC_TM1"/>
    <property type="match status" value="2"/>
</dbReference>
<comment type="subcellular location">
    <subcellularLocation>
        <location evidence="1 5">Cell membrane</location>
        <topology evidence="1 5">Multi-pass membrane protein</topology>
    </subcellularLocation>
</comment>
<evidence type="ECO:0000313" key="7">
    <source>
        <dbReference type="EMBL" id="MBR0649610.1"/>
    </source>
</evidence>
<feature type="transmembrane region" description="Helical" evidence="5">
    <location>
        <begin position="387"/>
        <end position="408"/>
    </location>
</feature>
<dbReference type="PANTHER" id="PTHR43496">
    <property type="entry name" value="PROTEIN LPLB"/>
    <property type="match status" value="1"/>
</dbReference>
<feature type="transmembrane region" description="Helical" evidence="5">
    <location>
        <begin position="297"/>
        <end position="322"/>
    </location>
</feature>
<feature type="domain" description="ABC transmembrane type-1" evidence="6">
    <location>
        <begin position="72"/>
        <end position="269"/>
    </location>
</feature>
<dbReference type="Gene3D" id="1.10.3720.10">
    <property type="entry name" value="MetI-like"/>
    <property type="match status" value="2"/>
</dbReference>
<dbReference type="NCBIfam" id="TIGR03262">
    <property type="entry name" value="PhnU2"/>
    <property type="match status" value="1"/>
</dbReference>
<evidence type="ECO:0000259" key="6">
    <source>
        <dbReference type="PROSITE" id="PS50928"/>
    </source>
</evidence>
<dbReference type="Pfam" id="PF00528">
    <property type="entry name" value="BPD_transp_1"/>
    <property type="match status" value="2"/>
</dbReference>
<evidence type="ECO:0000256" key="5">
    <source>
        <dbReference type="RuleBase" id="RU363032"/>
    </source>
</evidence>
<keyword evidence="4 5" id="KW-0472">Membrane</keyword>
<dbReference type="PANTHER" id="PTHR43496:SF1">
    <property type="entry name" value="POLYGALACTURONAN_RHAMNOGALACTURONAN TRANSPORT SYSTEM PERMEASE PROTEIN YTEP"/>
    <property type="match status" value="1"/>
</dbReference>
<keyword evidence="5" id="KW-0813">Transport</keyword>
<keyword evidence="8" id="KW-1185">Reference proteome</keyword>
<feature type="transmembrane region" description="Helical" evidence="5">
    <location>
        <begin position="193"/>
        <end position="218"/>
    </location>
</feature>
<protein>
    <submittedName>
        <fullName evidence="7">2-aminoethylphosphonate ABC transporter permease subunit</fullName>
    </submittedName>
</protein>
<gene>
    <name evidence="7" type="ORF">GXW78_08055</name>
</gene>
<accession>A0ABS5EF74</accession>
<feature type="transmembrane region" description="Helical" evidence="5">
    <location>
        <begin position="420"/>
        <end position="440"/>
    </location>
</feature>
<dbReference type="EMBL" id="JAAEDI010000007">
    <property type="protein sequence ID" value="MBR0649610.1"/>
    <property type="molecule type" value="Genomic_DNA"/>
</dbReference>
<feature type="transmembrane region" description="Helical" evidence="5">
    <location>
        <begin position="481"/>
        <end position="504"/>
    </location>
</feature>
<keyword evidence="3 5" id="KW-1133">Transmembrane helix</keyword>
<evidence type="ECO:0000256" key="2">
    <source>
        <dbReference type="ARBA" id="ARBA00022692"/>
    </source>
</evidence>
<reference evidence="8" key="1">
    <citation type="journal article" date="2021" name="Syst. Appl. Microbiol.">
        <title>Roseomonas hellenica sp. nov., isolated from roots of wild-growing Alkanna tinctoria.</title>
        <authorList>
            <person name="Rat A."/>
            <person name="Naranjo H.D."/>
            <person name="Lebbe L."/>
            <person name="Cnockaert M."/>
            <person name="Krigas N."/>
            <person name="Grigoriadou K."/>
            <person name="Maloupa E."/>
            <person name="Willems A."/>
        </authorList>
    </citation>
    <scope>NUCLEOTIDE SEQUENCE [LARGE SCALE GENOMIC DNA]</scope>
    <source>
        <strain evidence="8">LMG 31159</strain>
    </source>
</reference>
<feature type="domain" description="ABC transmembrane type-1" evidence="6">
    <location>
        <begin position="350"/>
        <end position="545"/>
    </location>
</feature>
<organism evidence="7 8">
    <name type="scientific">Neoroseomonas terrae</name>
    <dbReference type="NCBI Taxonomy" id="424799"/>
    <lineage>
        <taxon>Bacteria</taxon>
        <taxon>Pseudomonadati</taxon>
        <taxon>Pseudomonadota</taxon>
        <taxon>Alphaproteobacteria</taxon>
        <taxon>Acetobacterales</taxon>
        <taxon>Acetobacteraceae</taxon>
        <taxon>Neoroseomonas</taxon>
    </lineage>
</organism>
<dbReference type="InterPro" id="IPR000515">
    <property type="entry name" value="MetI-like"/>
</dbReference>
<feature type="transmembrane region" description="Helical" evidence="5">
    <location>
        <begin position="22"/>
        <end position="41"/>
    </location>
</feature>
<evidence type="ECO:0000256" key="3">
    <source>
        <dbReference type="ARBA" id="ARBA00022989"/>
    </source>
</evidence>
<comment type="caution">
    <text evidence="7">The sequence shown here is derived from an EMBL/GenBank/DDBJ whole genome shotgun (WGS) entry which is preliminary data.</text>
</comment>